<accession>A0A644UZ29</accession>
<dbReference type="Pfam" id="PF19568">
    <property type="entry name" value="Spore_III_AA"/>
    <property type="match status" value="1"/>
</dbReference>
<dbReference type="PANTHER" id="PTHR20953:SF3">
    <property type="entry name" value="P-LOOP CONTAINING NUCLEOSIDE TRIPHOSPHATE HYDROLASES SUPERFAMILY PROTEIN"/>
    <property type="match status" value="1"/>
</dbReference>
<evidence type="ECO:0000256" key="1">
    <source>
        <dbReference type="ARBA" id="ARBA00022741"/>
    </source>
</evidence>
<name>A0A644UZ29_9ZZZZ</name>
<dbReference type="SUPFAM" id="SSF52540">
    <property type="entry name" value="P-loop containing nucleoside triphosphate hydrolases"/>
    <property type="match status" value="1"/>
</dbReference>
<sequence length="331" mass="36349">MSINEIIHNQIFSILPPNIVTVLGRIPVSRAASITEIRLRVDKPLLLVLGTEDFMISLEGRLIQDAQYACFCTQEDIGRTFQLICRNSIYALEQELKMGFITVKGGHRIGLAGQAIMKDGELKAIKNISSLNIRLAREVKGCCDLVLPYIINGEKKVWSTLIISPPRCGKTTILRDLIRTLSTRSSSFKGVQIGVVDERSEIAACLNGVPTVDLGVRVDVLDGCPKSEGMLILIRSMSPQVIATDELGRQEDAYAVREALNAGISVIATVHGQDVDEVANRPYVGELVKGRFFERYIILSDSPTIGTIKEIIEVKTGDSLYLHRQGVKACG</sequence>
<evidence type="ECO:0000313" key="4">
    <source>
        <dbReference type="EMBL" id="MPL84338.1"/>
    </source>
</evidence>
<dbReference type="GO" id="GO:0005524">
    <property type="term" value="F:ATP binding"/>
    <property type="evidence" value="ECO:0007669"/>
    <property type="project" value="UniProtKB-KW"/>
</dbReference>
<protein>
    <recommendedName>
        <fullName evidence="3">Stage III sporulation protein AA AAA+ ATPase domain-containing protein</fullName>
    </recommendedName>
</protein>
<comment type="caution">
    <text evidence="4">The sequence shown here is derived from an EMBL/GenBank/DDBJ whole genome shotgun (WGS) entry which is preliminary data.</text>
</comment>
<dbReference type="InterPro" id="IPR045735">
    <property type="entry name" value="Spore_III_AA_AAA+_ATPase"/>
</dbReference>
<feature type="domain" description="Stage III sporulation protein AA AAA+ ATPase" evidence="3">
    <location>
        <begin position="9"/>
        <end position="315"/>
    </location>
</feature>
<gene>
    <name evidence="4" type="ORF">SDC9_30303</name>
</gene>
<evidence type="ECO:0000259" key="3">
    <source>
        <dbReference type="Pfam" id="PF19568"/>
    </source>
</evidence>
<keyword evidence="2" id="KW-0067">ATP-binding</keyword>
<proteinExistence type="predicted"/>
<dbReference type="EMBL" id="VSSQ01000188">
    <property type="protein sequence ID" value="MPL84338.1"/>
    <property type="molecule type" value="Genomic_DNA"/>
</dbReference>
<dbReference type="PANTHER" id="PTHR20953">
    <property type="entry name" value="KINASE-RELATED"/>
    <property type="match status" value="1"/>
</dbReference>
<organism evidence="4">
    <name type="scientific">bioreactor metagenome</name>
    <dbReference type="NCBI Taxonomy" id="1076179"/>
    <lineage>
        <taxon>unclassified sequences</taxon>
        <taxon>metagenomes</taxon>
        <taxon>ecological metagenomes</taxon>
    </lineage>
</organism>
<reference evidence="4" key="1">
    <citation type="submission" date="2019-08" db="EMBL/GenBank/DDBJ databases">
        <authorList>
            <person name="Kucharzyk K."/>
            <person name="Murdoch R.W."/>
            <person name="Higgins S."/>
            <person name="Loffler F."/>
        </authorList>
    </citation>
    <scope>NUCLEOTIDE SEQUENCE</scope>
</reference>
<keyword evidence="1" id="KW-0547">Nucleotide-binding</keyword>
<dbReference type="Gene3D" id="3.40.50.300">
    <property type="entry name" value="P-loop containing nucleotide triphosphate hydrolases"/>
    <property type="match status" value="1"/>
</dbReference>
<evidence type="ECO:0000256" key="2">
    <source>
        <dbReference type="ARBA" id="ARBA00022840"/>
    </source>
</evidence>
<dbReference type="InterPro" id="IPR014217">
    <property type="entry name" value="Spore_III_AA"/>
</dbReference>
<dbReference type="InterPro" id="IPR027417">
    <property type="entry name" value="P-loop_NTPase"/>
</dbReference>
<dbReference type="NCBIfam" id="TIGR02858">
    <property type="entry name" value="spore_III_AA"/>
    <property type="match status" value="1"/>
</dbReference>
<dbReference type="AlphaFoldDB" id="A0A644UZ29"/>